<evidence type="ECO:0000313" key="5">
    <source>
        <dbReference type="EMBL" id="SDN31762.1"/>
    </source>
</evidence>
<keyword evidence="4" id="KW-0411">Iron-sulfur</keyword>
<organism evidence="5 6">
    <name type="scientific">Desulfonauticus submarinus</name>
    <dbReference type="NCBI Taxonomy" id="206665"/>
    <lineage>
        <taxon>Bacteria</taxon>
        <taxon>Pseudomonadati</taxon>
        <taxon>Thermodesulfobacteriota</taxon>
        <taxon>Desulfovibrionia</taxon>
        <taxon>Desulfovibrionales</taxon>
        <taxon>Desulfonauticaceae</taxon>
        <taxon>Desulfonauticus</taxon>
    </lineage>
</organism>
<dbReference type="PANTHER" id="PTHR43498:SF1">
    <property type="entry name" value="COB--COM HETERODISULFIDE REDUCTASE IRON-SULFUR SUBUNIT A"/>
    <property type="match status" value="1"/>
</dbReference>
<dbReference type="PANTHER" id="PTHR43498">
    <property type="entry name" value="FERREDOXIN:COB-COM HETERODISULFIDE REDUCTASE SUBUNIT A"/>
    <property type="match status" value="1"/>
</dbReference>
<dbReference type="InterPro" id="IPR039650">
    <property type="entry name" value="HdrA-like"/>
</dbReference>
<dbReference type="STRING" id="206665.SAMN04488516_101379"/>
<keyword evidence="2" id="KW-0560">Oxidoreductase</keyword>
<dbReference type="Pfam" id="PF12831">
    <property type="entry name" value="FAD_oxidored"/>
    <property type="match status" value="1"/>
</dbReference>
<protein>
    <submittedName>
        <fullName evidence="5">NAD(P)-binding Rossmann-like domain-containing protein</fullName>
    </submittedName>
</protein>
<keyword evidence="3" id="KW-0408">Iron</keyword>
<dbReference type="SUPFAM" id="SSF51971">
    <property type="entry name" value="Nucleotide-binding domain"/>
    <property type="match status" value="1"/>
</dbReference>
<dbReference type="Proteomes" id="UP000199602">
    <property type="component" value="Unassembled WGS sequence"/>
</dbReference>
<sequence>MAKVGVYVCYCGTNIAGVIDVEAVRDFAESLPDVAVARTNLFMCSDAGQEVIKKDIREGLVDRVVVAACTPRTHEPIFRAAVEAAGLNRYLFEMANIRDQGSWVHPHEPEAATEKAKKLVASAVAKAARLEPLEEKYVDVKQAALVIGGGIAGMSSALELAEMGYKVYLVEKNPSIGGVMAQLDKTFPTNDCSA</sequence>
<evidence type="ECO:0000256" key="1">
    <source>
        <dbReference type="ARBA" id="ARBA00022723"/>
    </source>
</evidence>
<dbReference type="Gene3D" id="3.40.50.720">
    <property type="entry name" value="NAD(P)-binding Rossmann-like Domain"/>
    <property type="match status" value="1"/>
</dbReference>
<dbReference type="GO" id="GO:0016491">
    <property type="term" value="F:oxidoreductase activity"/>
    <property type="evidence" value="ECO:0007669"/>
    <property type="project" value="UniProtKB-KW"/>
</dbReference>
<dbReference type="GO" id="GO:0051536">
    <property type="term" value="F:iron-sulfur cluster binding"/>
    <property type="evidence" value="ECO:0007669"/>
    <property type="project" value="UniProtKB-KW"/>
</dbReference>
<evidence type="ECO:0000313" key="6">
    <source>
        <dbReference type="Proteomes" id="UP000199602"/>
    </source>
</evidence>
<dbReference type="AlphaFoldDB" id="A0A1H0ADR4"/>
<gene>
    <name evidence="5" type="ORF">SAMN04488516_101379</name>
</gene>
<dbReference type="EMBL" id="FNIN01000001">
    <property type="protein sequence ID" value="SDN31762.1"/>
    <property type="molecule type" value="Genomic_DNA"/>
</dbReference>
<evidence type="ECO:0000256" key="4">
    <source>
        <dbReference type="ARBA" id="ARBA00023014"/>
    </source>
</evidence>
<dbReference type="GO" id="GO:0046872">
    <property type="term" value="F:metal ion binding"/>
    <property type="evidence" value="ECO:0007669"/>
    <property type="project" value="UniProtKB-KW"/>
</dbReference>
<keyword evidence="6" id="KW-1185">Reference proteome</keyword>
<evidence type="ECO:0000256" key="3">
    <source>
        <dbReference type="ARBA" id="ARBA00023004"/>
    </source>
</evidence>
<accession>A0A1H0ADR4</accession>
<keyword evidence="1" id="KW-0479">Metal-binding</keyword>
<proteinExistence type="predicted"/>
<reference evidence="5 6" key="1">
    <citation type="submission" date="2016-10" db="EMBL/GenBank/DDBJ databases">
        <authorList>
            <person name="de Groot N.N."/>
        </authorList>
    </citation>
    <scope>NUCLEOTIDE SEQUENCE [LARGE SCALE GENOMIC DNA]</scope>
    <source>
        <strain evidence="5 6">DSM 15269</strain>
    </source>
</reference>
<name>A0A1H0ADR4_9BACT</name>
<evidence type="ECO:0000256" key="2">
    <source>
        <dbReference type="ARBA" id="ARBA00023002"/>
    </source>
</evidence>